<feature type="coiled-coil region" evidence="1">
    <location>
        <begin position="103"/>
        <end position="159"/>
    </location>
</feature>
<dbReference type="AlphaFoldDB" id="A0A6L2MGV8"/>
<reference evidence="3" key="1">
    <citation type="journal article" date="2019" name="Sci. Rep.">
        <title>Draft genome of Tanacetum cinerariifolium, the natural source of mosquito coil.</title>
        <authorList>
            <person name="Yamashiro T."/>
            <person name="Shiraishi A."/>
            <person name="Satake H."/>
            <person name="Nakayama K."/>
        </authorList>
    </citation>
    <scope>NUCLEOTIDE SEQUENCE</scope>
</reference>
<sequence>MKFPIHLPIPFQCILVSDLNGAHVGYNCPAQVLSFQTLPSFPQQYPCCEDCGVTHECYQCQPKNPDYFHEQNSCYDSDSFGFDHCQPPQYTVNHPIFNAHNDLLNANNDLLNSQNEITIAQNKLMDQLTSMCAMVGQFIQRKQEEKRIEEEQTAKAQNLKIPVCYDDDDDCNSTITPNEPVDSLSIRDEHLNTISATESDKFIKSCVENLVPNPCESEGENSYDVHACFTTFSNVLFDADDESDSKSLLNRDSSIISSSSKIDSLLDEFAGELTLLKSILPGIDETDCYHEDEIRFTERLLYDNSSPCPPEEFVSENSNPNTASFFASPIPNEDSDSLMEEIDLSYTPDDPMPPSIEDDDYDSERDILILKELPSNYSLSLSEILRVNVICKTILDGLMGPPRFRCAKSGIRTSWNEFSIAMASAVICLSKGQRFNFSKYIFDSLVRNVDRSSKFYMYPCFIQLIIQNQVGDLSTHTTRFISPALTQKVFASMRRVGKGFSGVEIPLFEGMIADRQPAEEDLVAEQVQVDAAAVATVEENVAENGEDFPANFQQVLDICSALIRHVEHLERDNVSQKLESVKLKARVKKLEKTNKVKSSKFRRLRKVGASRRVESSDDMEDVFNQGRMMNEDEGFELVKDADIADTEGRQADKQAKIYNIDLDHSLKDKGKGIMVETPKPMKKKDQIELDAEYARKLHEEINKDDAEFNKDIDWDTAMDHVNRKSSNNPQYIKRYQGIKKRPQTESKAHKNTMIYLKNTTGYKMDFFKGMSYADICLIFQSRFDENMRFLFKSREKMEEEDEKIIKSINETPTQKASKRRKLNEEA</sequence>
<protein>
    <submittedName>
        <fullName evidence="3">Uncharacterized protein</fullName>
    </submittedName>
</protein>
<comment type="caution">
    <text evidence="3">The sequence shown here is derived from an EMBL/GenBank/DDBJ whole genome shotgun (WGS) entry which is preliminary data.</text>
</comment>
<name>A0A6L2MGV8_TANCI</name>
<keyword evidence="1" id="KW-0175">Coiled coil</keyword>
<evidence type="ECO:0000256" key="2">
    <source>
        <dbReference type="SAM" id="MobiDB-lite"/>
    </source>
</evidence>
<evidence type="ECO:0000313" key="3">
    <source>
        <dbReference type="EMBL" id="GEU73223.1"/>
    </source>
</evidence>
<gene>
    <name evidence="3" type="ORF">Tci_045201</name>
</gene>
<evidence type="ECO:0000256" key="1">
    <source>
        <dbReference type="SAM" id="Coils"/>
    </source>
</evidence>
<organism evidence="3">
    <name type="scientific">Tanacetum cinerariifolium</name>
    <name type="common">Dalmatian daisy</name>
    <name type="synonym">Chrysanthemum cinerariifolium</name>
    <dbReference type="NCBI Taxonomy" id="118510"/>
    <lineage>
        <taxon>Eukaryota</taxon>
        <taxon>Viridiplantae</taxon>
        <taxon>Streptophyta</taxon>
        <taxon>Embryophyta</taxon>
        <taxon>Tracheophyta</taxon>
        <taxon>Spermatophyta</taxon>
        <taxon>Magnoliopsida</taxon>
        <taxon>eudicotyledons</taxon>
        <taxon>Gunneridae</taxon>
        <taxon>Pentapetalae</taxon>
        <taxon>asterids</taxon>
        <taxon>campanulids</taxon>
        <taxon>Asterales</taxon>
        <taxon>Asteraceae</taxon>
        <taxon>Asteroideae</taxon>
        <taxon>Anthemideae</taxon>
        <taxon>Anthemidinae</taxon>
        <taxon>Tanacetum</taxon>
    </lineage>
</organism>
<feature type="compositionally biased region" description="Basic residues" evidence="2">
    <location>
        <begin position="816"/>
        <end position="826"/>
    </location>
</feature>
<dbReference type="EMBL" id="BKCJ010006646">
    <property type="protein sequence ID" value="GEU73223.1"/>
    <property type="molecule type" value="Genomic_DNA"/>
</dbReference>
<feature type="region of interest" description="Disordered" evidence="2">
    <location>
        <begin position="796"/>
        <end position="826"/>
    </location>
</feature>
<accession>A0A6L2MGV8</accession>
<proteinExistence type="predicted"/>